<dbReference type="EMBL" id="JAHLQT010009070">
    <property type="protein sequence ID" value="KAG7173678.1"/>
    <property type="molecule type" value="Genomic_DNA"/>
</dbReference>
<sequence>MAISSTVQRSRLGHKYSGGGSTPKYLHGNQESHLDKDIVFVEVKVMREVPVLPHELIMRQWKVVLLVSFASAVLQTAEAQSLPFPGFISGESVRAKPPTGDGQANDIYIHLERPPQLKENQVVFYPSHLAGFGFEKAKDPESPEFQIHDATNENLRQSDKHSKHHHN</sequence>
<feature type="region of interest" description="Disordered" evidence="1">
    <location>
        <begin position="1"/>
        <end position="29"/>
    </location>
</feature>
<evidence type="ECO:0000256" key="1">
    <source>
        <dbReference type="SAM" id="MobiDB-lite"/>
    </source>
</evidence>
<comment type="caution">
    <text evidence="2">The sequence shown here is derived from an EMBL/GenBank/DDBJ whole genome shotgun (WGS) entry which is preliminary data.</text>
</comment>
<proteinExistence type="predicted"/>
<organism evidence="2 3">
    <name type="scientific">Homarus americanus</name>
    <name type="common">American lobster</name>
    <dbReference type="NCBI Taxonomy" id="6706"/>
    <lineage>
        <taxon>Eukaryota</taxon>
        <taxon>Metazoa</taxon>
        <taxon>Ecdysozoa</taxon>
        <taxon>Arthropoda</taxon>
        <taxon>Crustacea</taxon>
        <taxon>Multicrustacea</taxon>
        <taxon>Malacostraca</taxon>
        <taxon>Eumalacostraca</taxon>
        <taxon>Eucarida</taxon>
        <taxon>Decapoda</taxon>
        <taxon>Pleocyemata</taxon>
        <taxon>Astacidea</taxon>
        <taxon>Nephropoidea</taxon>
        <taxon>Nephropidae</taxon>
        <taxon>Homarus</taxon>
    </lineage>
</organism>
<keyword evidence="3" id="KW-1185">Reference proteome</keyword>
<reference evidence="2" key="1">
    <citation type="journal article" date="2021" name="Sci. Adv.">
        <title>The American lobster genome reveals insights on longevity, neural, and immune adaptations.</title>
        <authorList>
            <person name="Polinski J.M."/>
            <person name="Zimin A.V."/>
            <person name="Clark K.F."/>
            <person name="Kohn A.B."/>
            <person name="Sadowski N."/>
            <person name="Timp W."/>
            <person name="Ptitsyn A."/>
            <person name="Khanna P."/>
            <person name="Romanova D.Y."/>
            <person name="Williams P."/>
            <person name="Greenwood S.J."/>
            <person name="Moroz L.L."/>
            <person name="Walt D.R."/>
            <person name="Bodnar A.G."/>
        </authorList>
    </citation>
    <scope>NUCLEOTIDE SEQUENCE</scope>
    <source>
        <strain evidence="2">GMGI-L3</strain>
    </source>
</reference>
<protein>
    <submittedName>
        <fullName evidence="2">Uncharacterized protein</fullName>
    </submittedName>
</protein>
<evidence type="ECO:0000313" key="3">
    <source>
        <dbReference type="Proteomes" id="UP000747542"/>
    </source>
</evidence>
<gene>
    <name evidence="2" type="ORF">Hamer_G017963</name>
</gene>
<accession>A0A8J5N6S8</accession>
<dbReference type="Proteomes" id="UP000747542">
    <property type="component" value="Unassembled WGS sequence"/>
</dbReference>
<dbReference type="AlphaFoldDB" id="A0A8J5N6S8"/>
<evidence type="ECO:0000313" key="2">
    <source>
        <dbReference type="EMBL" id="KAG7173678.1"/>
    </source>
</evidence>
<name>A0A8J5N6S8_HOMAM</name>